<sequence>METKEAIRQIALSLPGVAESVSYGTPSFKLKDKMLARLHEDGQCLVLKMDVETRDFFLQANPETYYITDHYRGYPYVLVRLAGVDLDELRSHFRKLWTEHAPKKLLRQFSSDGESNGA</sequence>
<protein>
    <submittedName>
        <fullName evidence="1">MmcQ/YjbR family DNA-binding protein</fullName>
    </submittedName>
</protein>
<dbReference type="Gene3D" id="3.90.1150.30">
    <property type="match status" value="1"/>
</dbReference>
<reference evidence="1 2" key="1">
    <citation type="submission" date="2024-09" db="EMBL/GenBank/DDBJ databases">
        <authorList>
            <person name="Sun Q."/>
            <person name="Mori K."/>
        </authorList>
    </citation>
    <scope>NUCLEOTIDE SEQUENCE [LARGE SCALE GENOMIC DNA]</scope>
    <source>
        <strain evidence="1 2">TISTR 2452</strain>
    </source>
</reference>
<organism evidence="1 2">
    <name type="scientific">Paenibacillus aurantiacus</name>
    <dbReference type="NCBI Taxonomy" id="1936118"/>
    <lineage>
        <taxon>Bacteria</taxon>
        <taxon>Bacillati</taxon>
        <taxon>Bacillota</taxon>
        <taxon>Bacilli</taxon>
        <taxon>Bacillales</taxon>
        <taxon>Paenibacillaceae</taxon>
        <taxon>Paenibacillus</taxon>
    </lineage>
</organism>
<accession>A0ABV5KME1</accession>
<dbReference type="Proteomes" id="UP001589747">
    <property type="component" value="Unassembled WGS sequence"/>
</dbReference>
<dbReference type="RefSeq" id="WP_377493596.1">
    <property type="nucleotide sequence ID" value="NZ_JBHMDO010000017.1"/>
</dbReference>
<keyword evidence="2" id="KW-1185">Reference proteome</keyword>
<dbReference type="EMBL" id="JBHMDO010000017">
    <property type="protein sequence ID" value="MFB9326384.1"/>
    <property type="molecule type" value="Genomic_DNA"/>
</dbReference>
<proteinExistence type="predicted"/>
<comment type="caution">
    <text evidence="1">The sequence shown here is derived from an EMBL/GenBank/DDBJ whole genome shotgun (WGS) entry which is preliminary data.</text>
</comment>
<dbReference type="GO" id="GO:0003677">
    <property type="term" value="F:DNA binding"/>
    <property type="evidence" value="ECO:0007669"/>
    <property type="project" value="UniProtKB-KW"/>
</dbReference>
<dbReference type="InterPro" id="IPR038056">
    <property type="entry name" value="YjbR-like_sf"/>
</dbReference>
<name>A0ABV5KME1_9BACL</name>
<evidence type="ECO:0000313" key="2">
    <source>
        <dbReference type="Proteomes" id="UP001589747"/>
    </source>
</evidence>
<dbReference type="InterPro" id="IPR058532">
    <property type="entry name" value="YjbR/MT2646/Rv2570-like"/>
</dbReference>
<evidence type="ECO:0000313" key="1">
    <source>
        <dbReference type="EMBL" id="MFB9326384.1"/>
    </source>
</evidence>
<gene>
    <name evidence="1" type="ORF">ACFFSY_10705</name>
</gene>
<keyword evidence="1" id="KW-0238">DNA-binding</keyword>
<dbReference type="SUPFAM" id="SSF142906">
    <property type="entry name" value="YjbR-like"/>
    <property type="match status" value="1"/>
</dbReference>
<dbReference type="Pfam" id="PF04237">
    <property type="entry name" value="YjbR"/>
    <property type="match status" value="1"/>
</dbReference>